<feature type="non-terminal residue" evidence="1">
    <location>
        <position position="1"/>
    </location>
</feature>
<dbReference type="EMBL" id="ADOG01000051">
    <property type="protein sequence ID" value="EFM90843.1"/>
    <property type="molecule type" value="Genomic_DNA"/>
</dbReference>
<protein>
    <recommendedName>
        <fullName evidence="3">Transposase</fullName>
    </recommendedName>
</protein>
<proteinExistence type="predicted"/>
<evidence type="ECO:0008006" key="3">
    <source>
        <dbReference type="Google" id="ProtNLM"/>
    </source>
</evidence>
<evidence type="ECO:0000313" key="2">
    <source>
        <dbReference type="Proteomes" id="UP000005341"/>
    </source>
</evidence>
<dbReference type="AlphaFoldDB" id="A0A828PHI7"/>
<comment type="caution">
    <text evidence="1">The sequence shown here is derived from an EMBL/GenBank/DDBJ whole genome shotgun (WGS) entry which is preliminary data.</text>
</comment>
<accession>A0A828PHI7</accession>
<reference evidence="1 2" key="1">
    <citation type="journal article" date="2010" name="J. Bacteriol.">
        <title>Comparative genomic characterization of Actinobacillus pleuropneumoniae.</title>
        <authorList>
            <person name="Xu Z."/>
            <person name="Chen X."/>
            <person name="Li L."/>
            <person name="Li T."/>
            <person name="Wang S."/>
            <person name="Chen H."/>
            <person name="Zhou R."/>
        </authorList>
    </citation>
    <scope>NUCLEOTIDE SEQUENCE [LARGE SCALE GENOMIC DNA]</scope>
    <source>
        <strain evidence="1 2">Femo</strain>
    </source>
</reference>
<dbReference type="Proteomes" id="UP000005341">
    <property type="component" value="Unassembled WGS sequence"/>
</dbReference>
<dbReference type="RefSeq" id="WP_005609551.1">
    <property type="nucleotide sequence ID" value="NZ_ADOG01000051.1"/>
</dbReference>
<organism evidence="1 2">
    <name type="scientific">Actinobacillus pleuropneumoniae serovar 6 str. Femo</name>
    <dbReference type="NCBI Taxonomy" id="754256"/>
    <lineage>
        <taxon>Bacteria</taxon>
        <taxon>Pseudomonadati</taxon>
        <taxon>Pseudomonadota</taxon>
        <taxon>Gammaproteobacteria</taxon>
        <taxon>Pasteurellales</taxon>
        <taxon>Pasteurellaceae</taxon>
        <taxon>Actinobacillus</taxon>
    </lineage>
</organism>
<gene>
    <name evidence="1" type="ORF">appser6_22190</name>
</gene>
<sequence length="217" mass="25634">PETINIVMDTTHFKQRFAVLVLVDSLSSKPVYFRFIPAEKNQYYFEAISELMEKGIKIQSITCDGRRGLLNAYPDIPTQMCHFHQVGRGIFYLTKSPKSPAGKALLELYYSLKSYTKETPNQALLQWLNEYKTYFNERSEHNAKRFKHKRLRSAYWNLKRSINYLFTYQDYPELHIAHTTNLVESFFKLMKAKLAPHQGLTDEHKMVFIKDFICQRS</sequence>
<name>A0A828PHI7_ACTPL</name>
<evidence type="ECO:0000313" key="1">
    <source>
        <dbReference type="EMBL" id="EFM90843.1"/>
    </source>
</evidence>